<evidence type="ECO:0000313" key="5">
    <source>
        <dbReference type="Proteomes" id="UP000011669"/>
    </source>
</evidence>
<feature type="domain" description="DUF8056" evidence="3">
    <location>
        <begin position="25"/>
        <end position="191"/>
    </location>
</feature>
<dbReference type="Proteomes" id="UP000011669">
    <property type="component" value="Unassembled WGS sequence"/>
</dbReference>
<evidence type="ECO:0000313" key="4">
    <source>
        <dbReference type="EMBL" id="EMA43130.1"/>
    </source>
</evidence>
<protein>
    <recommendedName>
        <fullName evidence="3">DUF8056 domain-containing protein</fullName>
    </recommendedName>
</protein>
<evidence type="ECO:0000259" key="3">
    <source>
        <dbReference type="Pfam" id="PF26243"/>
    </source>
</evidence>
<dbReference type="STRING" id="1227455.C449_14167"/>
<feature type="region of interest" description="Disordered" evidence="1">
    <location>
        <begin position="1"/>
        <end position="22"/>
    </location>
</feature>
<proteinExistence type="predicted"/>
<dbReference type="InterPro" id="IPR058369">
    <property type="entry name" value="DUF8056"/>
</dbReference>
<keyword evidence="2" id="KW-1133">Transmembrane helix</keyword>
<dbReference type="InParanoid" id="M0MFD3"/>
<feature type="transmembrane region" description="Helical" evidence="2">
    <location>
        <begin position="122"/>
        <end position="143"/>
    </location>
</feature>
<keyword evidence="5" id="KW-1185">Reference proteome</keyword>
<dbReference type="RefSeq" id="WP_006078690.1">
    <property type="nucleotide sequence ID" value="NZ_AOMD01000030.1"/>
</dbReference>
<dbReference type="Pfam" id="PF26243">
    <property type="entry name" value="DUF8056"/>
    <property type="match status" value="1"/>
</dbReference>
<evidence type="ECO:0000256" key="1">
    <source>
        <dbReference type="SAM" id="MobiDB-lite"/>
    </source>
</evidence>
<accession>M0MFD3</accession>
<dbReference type="EMBL" id="AOMD01000030">
    <property type="protein sequence ID" value="EMA43130.1"/>
    <property type="molecule type" value="Genomic_DNA"/>
</dbReference>
<feature type="transmembrane region" description="Helical" evidence="2">
    <location>
        <begin position="163"/>
        <end position="186"/>
    </location>
</feature>
<name>M0MFD3_9EURY</name>
<feature type="transmembrane region" description="Helical" evidence="2">
    <location>
        <begin position="49"/>
        <end position="69"/>
    </location>
</feature>
<organism evidence="4 5">
    <name type="scientific">Halococcus saccharolyticus DSM 5350</name>
    <dbReference type="NCBI Taxonomy" id="1227455"/>
    <lineage>
        <taxon>Archaea</taxon>
        <taxon>Methanobacteriati</taxon>
        <taxon>Methanobacteriota</taxon>
        <taxon>Stenosarchaea group</taxon>
        <taxon>Halobacteria</taxon>
        <taxon>Halobacteriales</taxon>
        <taxon>Halococcaceae</taxon>
        <taxon>Halococcus</taxon>
    </lineage>
</organism>
<reference evidence="4 5" key="1">
    <citation type="journal article" date="2014" name="PLoS Genet.">
        <title>Phylogenetically driven sequencing of extremely halophilic archaea reveals strategies for static and dynamic osmo-response.</title>
        <authorList>
            <person name="Becker E.A."/>
            <person name="Seitzer P.M."/>
            <person name="Tritt A."/>
            <person name="Larsen D."/>
            <person name="Krusor M."/>
            <person name="Yao A.I."/>
            <person name="Wu D."/>
            <person name="Madern D."/>
            <person name="Eisen J.A."/>
            <person name="Darling A.E."/>
            <person name="Facciotti M.T."/>
        </authorList>
    </citation>
    <scope>NUCLEOTIDE SEQUENCE [LARGE SCALE GENOMIC DNA]</scope>
    <source>
        <strain evidence="4 5">DSM 5350</strain>
    </source>
</reference>
<comment type="caution">
    <text evidence="4">The sequence shown here is derived from an EMBL/GenBank/DDBJ whole genome shotgun (WGS) entry which is preliminary data.</text>
</comment>
<gene>
    <name evidence="4" type="ORF">C449_14167</name>
</gene>
<dbReference type="PATRIC" id="fig|1227455.4.peg.2880"/>
<keyword evidence="2" id="KW-0472">Membrane</keyword>
<feature type="compositionally biased region" description="Gly residues" evidence="1">
    <location>
        <begin position="13"/>
        <end position="22"/>
    </location>
</feature>
<evidence type="ECO:0000256" key="2">
    <source>
        <dbReference type="SAM" id="Phobius"/>
    </source>
</evidence>
<dbReference type="AlphaFoldDB" id="M0MFD3"/>
<feature type="transmembrane region" description="Helical" evidence="2">
    <location>
        <begin position="89"/>
        <end position="110"/>
    </location>
</feature>
<keyword evidence="2" id="KW-0812">Transmembrane</keyword>
<sequence length="191" mass="19585">MADGSGTVEGSEGTNGVGEQGDGGTTYSGLLTAIPYAFRASGSRLFRGYAIVGTLATVLVTVLMALALVTVFGATATGTGGGSLTLSRAFYVVVGLFVVGPMLAPILLVARRHRREGSTARYDAALGIAGFVYFGSLYCGLLISVPPGQQESVNGALAPLVGWFYALPQLAGLAPPVLAAGLIWVAHRYTR</sequence>
<dbReference type="OrthoDB" id="271552at2157"/>